<gene>
    <name evidence="4" type="ORF">SLNSH_12955</name>
</gene>
<dbReference type="Pfam" id="PF09527">
    <property type="entry name" value="ATPase_gene1"/>
    <property type="match status" value="1"/>
</dbReference>
<dbReference type="Proteomes" id="UP000239772">
    <property type="component" value="Unassembled WGS sequence"/>
</dbReference>
<dbReference type="GO" id="GO:0045259">
    <property type="term" value="C:proton-transporting ATP synthase complex"/>
    <property type="evidence" value="ECO:0007669"/>
    <property type="project" value="UniProtKB-UniRule"/>
</dbReference>
<keyword evidence="1 3" id="KW-0472">Membrane</keyword>
<dbReference type="GO" id="GO:1902600">
    <property type="term" value="P:proton transmembrane transport"/>
    <property type="evidence" value="ECO:0007669"/>
    <property type="project" value="UniProtKB-KW"/>
</dbReference>
<evidence type="ECO:0000256" key="2">
    <source>
        <dbReference type="SAM" id="MobiDB-lite"/>
    </source>
</evidence>
<keyword evidence="1" id="KW-0813">Transport</keyword>
<comment type="function">
    <text evidence="1">A possible function for this protein is to guide the assembly of the membrane sector of the ATPase enzyme complex.</text>
</comment>
<protein>
    <recommendedName>
        <fullName evidence="1">ATP synthase protein I</fullName>
    </recommendedName>
</protein>
<dbReference type="OrthoDB" id="15401at2"/>
<comment type="similarity">
    <text evidence="1">Belongs to the bacterial AtpI family.</text>
</comment>
<dbReference type="RefSeq" id="WP_106337419.1">
    <property type="nucleotide sequence ID" value="NZ_PVZS01000012.1"/>
</dbReference>
<keyword evidence="3" id="KW-1133">Transmembrane helix</keyword>
<keyword evidence="5" id="KW-1185">Reference proteome</keyword>
<dbReference type="AlphaFoldDB" id="A0A2T1HSQ3"/>
<organism evidence="4 5">
    <name type="scientific">Alsobacter soli</name>
    <dbReference type="NCBI Taxonomy" id="2109933"/>
    <lineage>
        <taxon>Bacteria</taxon>
        <taxon>Pseudomonadati</taxon>
        <taxon>Pseudomonadota</taxon>
        <taxon>Alphaproteobacteria</taxon>
        <taxon>Hyphomicrobiales</taxon>
        <taxon>Alsobacteraceae</taxon>
        <taxon>Alsobacter</taxon>
    </lineage>
</organism>
<name>A0A2T1HSQ3_9HYPH</name>
<sequence>MPNDGTPHGNGDKSRASEDVDLSARLERLGKRLDEVRSTGQEQRRPTGTSGGEPSAMGKAFRLSTEFVAGIIAGCGIGWAVDAMAGSKPWGLIVGTMLGFGAGVWNVMRASGFTKPPSR</sequence>
<dbReference type="InterPro" id="IPR016989">
    <property type="entry name" value="Atp1_alphaprobac"/>
</dbReference>
<feature type="region of interest" description="Disordered" evidence="2">
    <location>
        <begin position="1"/>
        <end position="58"/>
    </location>
</feature>
<keyword evidence="1" id="KW-0375">Hydrogen ion transport</keyword>
<dbReference type="InterPro" id="IPR032820">
    <property type="entry name" value="ATPase_put"/>
</dbReference>
<keyword evidence="1" id="KW-0406">Ion transport</keyword>
<evidence type="ECO:0000313" key="4">
    <source>
        <dbReference type="EMBL" id="PSC04674.1"/>
    </source>
</evidence>
<evidence type="ECO:0000256" key="1">
    <source>
        <dbReference type="PIRNR" id="PIRNR032126"/>
    </source>
</evidence>
<comment type="caution">
    <text evidence="4">The sequence shown here is derived from an EMBL/GenBank/DDBJ whole genome shotgun (WGS) entry which is preliminary data.</text>
</comment>
<keyword evidence="3" id="KW-0812">Transmembrane</keyword>
<dbReference type="EMBL" id="PVZS01000012">
    <property type="protein sequence ID" value="PSC04674.1"/>
    <property type="molecule type" value="Genomic_DNA"/>
</dbReference>
<proteinExistence type="inferred from homology"/>
<evidence type="ECO:0000313" key="5">
    <source>
        <dbReference type="Proteomes" id="UP000239772"/>
    </source>
</evidence>
<feature type="transmembrane region" description="Helical" evidence="3">
    <location>
        <begin position="90"/>
        <end position="108"/>
    </location>
</feature>
<dbReference type="PIRSF" id="PIRSF032126">
    <property type="entry name" value="F0F1_ATP_synthase_subunit_I"/>
    <property type="match status" value="1"/>
</dbReference>
<accession>A0A2T1HSQ3</accession>
<feature type="compositionally biased region" description="Basic and acidic residues" evidence="2">
    <location>
        <begin position="10"/>
        <end position="45"/>
    </location>
</feature>
<feature type="transmembrane region" description="Helical" evidence="3">
    <location>
        <begin position="67"/>
        <end position="84"/>
    </location>
</feature>
<reference evidence="5" key="1">
    <citation type="submission" date="2018-03" db="EMBL/GenBank/DDBJ databases">
        <authorList>
            <person name="Sun L."/>
            <person name="Liu H."/>
            <person name="Chen W."/>
            <person name="Huang K."/>
            <person name="Liu W."/>
            <person name="Gao X."/>
        </authorList>
    </citation>
    <scope>NUCLEOTIDE SEQUENCE [LARGE SCALE GENOMIC DNA]</scope>
    <source>
        <strain evidence="5">SH9</strain>
    </source>
</reference>
<evidence type="ECO:0000256" key="3">
    <source>
        <dbReference type="SAM" id="Phobius"/>
    </source>
</evidence>